<evidence type="ECO:0000313" key="4">
    <source>
        <dbReference type="EMBL" id="RKQ37058.1"/>
    </source>
</evidence>
<comment type="similarity">
    <text evidence="1">Belongs to the ABC-4 integral membrane protein family.</text>
</comment>
<dbReference type="OrthoDB" id="5176391at2"/>
<keyword evidence="2" id="KW-1133">Transmembrane helix</keyword>
<evidence type="ECO:0000313" key="5">
    <source>
        <dbReference type="Proteomes" id="UP000249516"/>
    </source>
</evidence>
<name>A0A495AAL9_9MICC</name>
<gene>
    <name evidence="4" type="ORF">C1C97_005620</name>
</gene>
<feature type="domain" description="MacB-like periplasmic core" evidence="3">
    <location>
        <begin position="21"/>
        <end position="189"/>
    </location>
</feature>
<comment type="caution">
    <text evidence="4">The sequence shown here is derived from an EMBL/GenBank/DDBJ whole genome shotgun (WGS) entry which is preliminary data.</text>
</comment>
<dbReference type="InterPro" id="IPR025857">
    <property type="entry name" value="MacB_PCD"/>
</dbReference>
<keyword evidence="5" id="KW-1185">Reference proteome</keyword>
<feature type="transmembrane region" description="Helical" evidence="2">
    <location>
        <begin position="264"/>
        <end position="287"/>
    </location>
</feature>
<reference evidence="4 5" key="1">
    <citation type="submission" date="2018-10" db="EMBL/GenBank/DDBJ databases">
        <title>Kocuria tytouropygialis sp. nov., isolated from the uropygial gland of an American barn owl (Tyto furcata).</title>
        <authorList>
            <person name="Braun M.S."/>
            <person name="Wang E."/>
            <person name="Zimmermann S."/>
            <person name="Wagner H."/>
            <person name="Wink M."/>
        </authorList>
    </citation>
    <scope>NUCLEOTIDE SEQUENCE [LARGE SCALE GENOMIC DNA]</scope>
    <source>
        <strain evidence="4 5">442</strain>
    </source>
</reference>
<evidence type="ECO:0000259" key="3">
    <source>
        <dbReference type="Pfam" id="PF12704"/>
    </source>
</evidence>
<evidence type="ECO:0000256" key="1">
    <source>
        <dbReference type="ARBA" id="ARBA00038076"/>
    </source>
</evidence>
<dbReference type="Pfam" id="PF12704">
    <property type="entry name" value="MacB_PCD"/>
    <property type="match status" value="1"/>
</dbReference>
<feature type="transmembrane region" description="Helical" evidence="2">
    <location>
        <begin position="357"/>
        <end position="379"/>
    </location>
</feature>
<dbReference type="RefSeq" id="WP_121030385.1">
    <property type="nucleotide sequence ID" value="NZ_PNJG02000001.1"/>
</dbReference>
<proteinExistence type="inferred from homology"/>
<keyword evidence="2" id="KW-0812">Transmembrane</keyword>
<evidence type="ECO:0000256" key="2">
    <source>
        <dbReference type="SAM" id="Phobius"/>
    </source>
</evidence>
<dbReference type="Proteomes" id="UP000249516">
    <property type="component" value="Unassembled WGS sequence"/>
</dbReference>
<protein>
    <recommendedName>
        <fullName evidence="3">MacB-like periplasmic core domain-containing protein</fullName>
    </recommendedName>
</protein>
<dbReference type="AlphaFoldDB" id="A0A495AAL9"/>
<feature type="transmembrane region" description="Helical" evidence="2">
    <location>
        <begin position="21"/>
        <end position="42"/>
    </location>
</feature>
<accession>A0A495AAL9</accession>
<sequence>MSHPVVHLVGFYLRSRVVRSIVVMCFIASFAVVGAFQTAAALRLDGPQRAAQYLGDAQYAAEVPTASGSIRALHDEEDRLGAAVTGAGDTVASMGQVVSFLDLDESSEQVTMWEGDWSEEPYPERFSLTEGRWPDSDRDVVVQDTLAASYPVGDQVSLFSGGVKFTVVGIVHDDLQRNGSLVLAAPDGWDRVVQYASTGPARYDADEARTMMRWNGGDATAVQSAISAAHGGGEAAPGELMSFSFYSREDFFAAPAPGLATVPALIGVVPLIVVPLTVGGLGALLLTRLIRRSGLSMWRIGVDSRTSAVAGWLAVLLAVGGAGLAGGLHGAGAAWVLRPAVDRLCDHALSPFTDPAPAVLLVVVSAAAGATGALLMGGLGPRPAGTARQGNPAEGQPSRKTMVDAVLVVGIAPG</sequence>
<dbReference type="EMBL" id="PNJG02000001">
    <property type="protein sequence ID" value="RKQ37058.1"/>
    <property type="molecule type" value="Genomic_DNA"/>
</dbReference>
<keyword evidence="2" id="KW-0472">Membrane</keyword>
<organism evidence="4 5">
    <name type="scientific">Kocuria tytonis</name>
    <dbReference type="NCBI Taxonomy" id="2054280"/>
    <lineage>
        <taxon>Bacteria</taxon>
        <taxon>Bacillati</taxon>
        <taxon>Actinomycetota</taxon>
        <taxon>Actinomycetes</taxon>
        <taxon>Micrococcales</taxon>
        <taxon>Micrococcaceae</taxon>
        <taxon>Kocuria</taxon>
    </lineage>
</organism>
<feature type="transmembrane region" description="Helical" evidence="2">
    <location>
        <begin position="308"/>
        <end position="337"/>
    </location>
</feature>